<dbReference type="Proteomes" id="UP001221413">
    <property type="component" value="Unassembled WGS sequence"/>
</dbReference>
<feature type="domain" description="Nephrocystin 3-like N-terminal" evidence="2">
    <location>
        <begin position="387"/>
        <end position="560"/>
    </location>
</feature>
<evidence type="ECO:0000259" key="3">
    <source>
        <dbReference type="Pfam" id="PF25053"/>
    </source>
</evidence>
<dbReference type="InterPro" id="IPR056693">
    <property type="entry name" value="DUF7791"/>
</dbReference>
<organism evidence="4 5">
    <name type="scientific">Drechslerella dactyloides</name>
    <name type="common">Nematode-trapping fungus</name>
    <name type="synonym">Arthrobotrys dactyloides</name>
    <dbReference type="NCBI Taxonomy" id="74499"/>
    <lineage>
        <taxon>Eukaryota</taxon>
        <taxon>Fungi</taxon>
        <taxon>Dikarya</taxon>
        <taxon>Ascomycota</taxon>
        <taxon>Pezizomycotina</taxon>
        <taxon>Orbiliomycetes</taxon>
        <taxon>Orbiliales</taxon>
        <taxon>Orbiliaceae</taxon>
        <taxon>Drechslerella</taxon>
    </lineage>
</organism>
<evidence type="ECO:0008006" key="6">
    <source>
        <dbReference type="Google" id="ProtNLM"/>
    </source>
</evidence>
<keyword evidence="5" id="KW-1185">Reference proteome</keyword>
<evidence type="ECO:0000313" key="4">
    <source>
        <dbReference type="EMBL" id="KAJ6256416.1"/>
    </source>
</evidence>
<keyword evidence="1" id="KW-0677">Repeat</keyword>
<dbReference type="InterPro" id="IPR027417">
    <property type="entry name" value="P-loop_NTPase"/>
</dbReference>
<evidence type="ECO:0000256" key="1">
    <source>
        <dbReference type="ARBA" id="ARBA00022737"/>
    </source>
</evidence>
<dbReference type="PANTHER" id="PTHR10039">
    <property type="entry name" value="AMELOGENIN"/>
    <property type="match status" value="1"/>
</dbReference>
<protein>
    <recommendedName>
        <fullName evidence="6">Orc1-like AAA ATPase domain-containing protein</fullName>
    </recommendedName>
</protein>
<dbReference type="Pfam" id="PF25053">
    <property type="entry name" value="DUF7791"/>
    <property type="match status" value="1"/>
</dbReference>
<evidence type="ECO:0000313" key="5">
    <source>
        <dbReference type="Proteomes" id="UP001221413"/>
    </source>
</evidence>
<reference evidence="4" key="1">
    <citation type="submission" date="2023-01" db="EMBL/GenBank/DDBJ databases">
        <title>The chitinases involved in constricting ring structure development in the nematode-trapping fungus Drechslerella dactyloides.</title>
        <authorList>
            <person name="Wang R."/>
            <person name="Zhang L."/>
            <person name="Tang P."/>
            <person name="Li S."/>
            <person name="Liang L."/>
        </authorList>
    </citation>
    <scope>NUCLEOTIDE SEQUENCE</scope>
    <source>
        <strain evidence="4">YMF1.00031</strain>
    </source>
</reference>
<dbReference type="InterPro" id="IPR056884">
    <property type="entry name" value="NPHP3-like_N"/>
</dbReference>
<proteinExistence type="predicted"/>
<accession>A0AAD6IQF1</accession>
<name>A0AAD6IQF1_DREDA</name>
<dbReference type="PANTHER" id="PTHR10039:SF5">
    <property type="entry name" value="NACHT DOMAIN-CONTAINING PROTEIN"/>
    <property type="match status" value="1"/>
</dbReference>
<dbReference type="Gene3D" id="3.40.50.300">
    <property type="entry name" value="P-loop containing nucleotide triphosphate hydrolases"/>
    <property type="match status" value="1"/>
</dbReference>
<gene>
    <name evidence="4" type="ORF">Dda_8917</name>
</gene>
<sequence length="1236" mass="140644">MARLELVYSASESDEEIEVDIIAIHGLDTNPDRTFIAFEKEGDQSSRQVHWLRDDNMLPTVLRKGRLARLPSRIFTYAWDANTFHDASNSAFKARAEALLQNIHYTRHKALLLAEKARFPTWQRILDGTKGIVFLGTPFRGSEGVDAAKFRVIVANLLGHGLNSQLLLKVIDKEPGNLQELTDEFVRLASDKAEPIPITMFYETEKSDVMNAVPKLARQVVDIIKAMPGTRRLLDPLNAITDIVIVPRDSACLDGPWSKRPLTVRHALLNKFRGPEDPNYKTVSECIARFVDKLISRKDTQRISRARLKQFVRSFDFPGMDTRHRATSEAHKSTFLWLLDDESATISKGDSDTNSDTDSNVDSDIDSIENIIVPDSIRNLVSETAYRFRSWIRSNQTSANLFWISGKAGAGKSTLMKFLINAPRTLEILEKTHHSQVIILSHFFLLLGSPMQRTKKGMLCTLLYRLLGRMLGDDNDATIVRRVFCMSTNPSNATSYTDWTDQALEAILCKALDLVGSTRCVCICVDAIDEFDPDCGPQDVLGLLLKLQGISGVRLIVSGRPEEALKKELGFFPHISLQNLTAEDIYYFAYDRLRTSSIYINNTLFHTLAAKIVRYGQGVFLWAALVVRVLIVELRAGHPHEALHHLLEKLPTEMAQLYKSIWKRRNNDIPSHRSEAALYFQLFIDANKILNTVPGLRFHYWTWQWQSNKDAHATAARKEVTLFHLALASDEMLARALLMDNRTIGADVVLAQCKAAYVAIEARCAGILEAVHSGENHRVVPGIGGTKESNVEIIDPQCSIRFIHRSAQEFFTSTNEGRVILKYNTLKSSDRLDRIIFASLARSWSFRYVVNGYGICYPVPSSDMHQFLVAEDIVRPTQSWMELKRLLNHCRRLTTHREDDDLASRARYARSNERSYEYYAGSQTEARHSITASSQGLDLLFFLESPRLKTMNPQEQGRLLHRAMSWQTNSTTSYCDLIRCLQRHGFFRREVVKAVLNSRIPAPLSPFGAMRMSLSQNFLVNLSQDFFGHKPPHYADRTEDENWAKNVAFQFLHLTELASDKRKMYGFSFFNDNTIPPNSDYESLFSRCYPSHHDYCNASFLVFFTFTVARAYAQLRVIPRFLELEGIGRRTGSEMDLRQSGETRIHDSLLQILAIGHVPDRGRWGAKRWTAKTVPKYAEERLVKAVSGEPHSGLHIYWDDLICHRESKDIGTGYLVDYLAKLGVIERQSFRLSKSK</sequence>
<feature type="domain" description="DUF7791" evidence="3">
    <location>
        <begin position="670"/>
        <end position="819"/>
    </location>
</feature>
<dbReference type="AlphaFoldDB" id="A0AAD6IQF1"/>
<comment type="caution">
    <text evidence="4">The sequence shown here is derived from an EMBL/GenBank/DDBJ whole genome shotgun (WGS) entry which is preliminary data.</text>
</comment>
<dbReference type="SUPFAM" id="SSF52540">
    <property type="entry name" value="P-loop containing nucleoside triphosphate hydrolases"/>
    <property type="match status" value="1"/>
</dbReference>
<dbReference type="Pfam" id="PF24883">
    <property type="entry name" value="NPHP3_N"/>
    <property type="match status" value="1"/>
</dbReference>
<dbReference type="EMBL" id="JAQGDS010000013">
    <property type="protein sequence ID" value="KAJ6256416.1"/>
    <property type="molecule type" value="Genomic_DNA"/>
</dbReference>
<evidence type="ECO:0000259" key="2">
    <source>
        <dbReference type="Pfam" id="PF24883"/>
    </source>
</evidence>